<dbReference type="Pfam" id="PF13231">
    <property type="entry name" value="PMT_2"/>
    <property type="match status" value="1"/>
</dbReference>
<evidence type="ECO:0000313" key="11">
    <source>
        <dbReference type="Proteomes" id="UP000011910"/>
    </source>
</evidence>
<dbReference type="PANTHER" id="PTHR33908">
    <property type="entry name" value="MANNOSYLTRANSFERASE YKCB-RELATED"/>
    <property type="match status" value="1"/>
</dbReference>
<dbReference type="GO" id="GO:0016763">
    <property type="term" value="F:pentosyltransferase activity"/>
    <property type="evidence" value="ECO:0007669"/>
    <property type="project" value="TreeGrafter"/>
</dbReference>
<protein>
    <recommendedName>
        <fullName evidence="9">Glycosyltransferase RgtA/B/C/D-like domain-containing protein</fullName>
    </recommendedName>
</protein>
<dbReference type="PANTHER" id="PTHR33908:SF11">
    <property type="entry name" value="MEMBRANE PROTEIN"/>
    <property type="match status" value="1"/>
</dbReference>
<comment type="caution">
    <text evidence="10">The sequence shown here is derived from an EMBL/GenBank/DDBJ whole genome shotgun (WGS) entry which is preliminary data.</text>
</comment>
<evidence type="ECO:0000256" key="1">
    <source>
        <dbReference type="ARBA" id="ARBA00004651"/>
    </source>
</evidence>
<dbReference type="AlphaFoldDB" id="M7NAJ8"/>
<feature type="transmembrane region" description="Helical" evidence="8">
    <location>
        <begin position="273"/>
        <end position="291"/>
    </location>
</feature>
<evidence type="ECO:0000256" key="5">
    <source>
        <dbReference type="ARBA" id="ARBA00022692"/>
    </source>
</evidence>
<evidence type="ECO:0000256" key="7">
    <source>
        <dbReference type="ARBA" id="ARBA00023136"/>
    </source>
</evidence>
<keyword evidence="5 8" id="KW-0812">Transmembrane</keyword>
<evidence type="ECO:0000259" key="9">
    <source>
        <dbReference type="Pfam" id="PF13231"/>
    </source>
</evidence>
<dbReference type="GO" id="GO:0009103">
    <property type="term" value="P:lipopolysaccharide biosynthetic process"/>
    <property type="evidence" value="ECO:0007669"/>
    <property type="project" value="UniProtKB-ARBA"/>
</dbReference>
<comment type="subcellular location">
    <subcellularLocation>
        <location evidence="1">Cell membrane</location>
        <topology evidence="1">Multi-pass membrane protein</topology>
    </subcellularLocation>
</comment>
<accession>M7NAJ8</accession>
<feature type="transmembrane region" description="Helical" evidence="8">
    <location>
        <begin position="332"/>
        <end position="350"/>
    </location>
</feature>
<keyword evidence="3" id="KW-0328">Glycosyltransferase</keyword>
<evidence type="ECO:0000256" key="3">
    <source>
        <dbReference type="ARBA" id="ARBA00022676"/>
    </source>
</evidence>
<dbReference type="EMBL" id="AODQ01000008">
    <property type="protein sequence ID" value="EMR04262.1"/>
    <property type="molecule type" value="Genomic_DNA"/>
</dbReference>
<evidence type="ECO:0000256" key="2">
    <source>
        <dbReference type="ARBA" id="ARBA00022475"/>
    </source>
</evidence>
<evidence type="ECO:0000313" key="10">
    <source>
        <dbReference type="EMBL" id="EMR04262.1"/>
    </source>
</evidence>
<keyword evidence="11" id="KW-1185">Reference proteome</keyword>
<proteinExistence type="predicted"/>
<feature type="transmembrane region" description="Helical" evidence="8">
    <location>
        <begin position="300"/>
        <end position="320"/>
    </location>
</feature>
<dbReference type="InterPro" id="IPR050297">
    <property type="entry name" value="LipidA_mod_glycosyltrf_83"/>
</dbReference>
<reference evidence="10 11" key="1">
    <citation type="journal article" date="2013" name="Genome Announc.">
        <title>Draft Genome Sequence of Cesiribacter andamanensis Strain AMV16T, Isolated from a Soil Sample from a Mud Volcano in the Andaman Islands, India.</title>
        <authorList>
            <person name="Shivaji S."/>
            <person name="Ara S."/>
            <person name="Begum Z."/>
            <person name="Srinivas T.N."/>
            <person name="Singh A."/>
            <person name="Kumar Pinnaka A."/>
        </authorList>
    </citation>
    <scope>NUCLEOTIDE SEQUENCE [LARGE SCALE GENOMIC DNA]</scope>
    <source>
        <strain evidence="10 11">AMV16</strain>
    </source>
</reference>
<gene>
    <name evidence="10" type="ORF">ADICEAN_00548</name>
</gene>
<evidence type="ECO:0000256" key="6">
    <source>
        <dbReference type="ARBA" id="ARBA00022989"/>
    </source>
</evidence>
<dbReference type="Proteomes" id="UP000011910">
    <property type="component" value="Unassembled WGS sequence"/>
</dbReference>
<feature type="transmembrane region" description="Helical" evidence="8">
    <location>
        <begin position="75"/>
        <end position="95"/>
    </location>
</feature>
<keyword evidence="2" id="KW-1003">Cell membrane</keyword>
<dbReference type="GO" id="GO:0005886">
    <property type="term" value="C:plasma membrane"/>
    <property type="evidence" value="ECO:0007669"/>
    <property type="project" value="UniProtKB-SubCell"/>
</dbReference>
<evidence type="ECO:0000256" key="4">
    <source>
        <dbReference type="ARBA" id="ARBA00022679"/>
    </source>
</evidence>
<organism evidence="10 11">
    <name type="scientific">Cesiribacter andamanensis AMV16</name>
    <dbReference type="NCBI Taxonomy" id="1279009"/>
    <lineage>
        <taxon>Bacteria</taxon>
        <taxon>Pseudomonadati</taxon>
        <taxon>Bacteroidota</taxon>
        <taxon>Cytophagia</taxon>
        <taxon>Cytophagales</taxon>
        <taxon>Cesiribacteraceae</taxon>
        <taxon>Cesiribacter</taxon>
    </lineage>
</organism>
<dbReference type="InterPro" id="IPR038731">
    <property type="entry name" value="RgtA/B/C-like"/>
</dbReference>
<sequence length="371" mass="42712">MVGLYSTITEALHPSLVVITLFLFYKALKKMQTGWWMLCGLSAAAMVLTRPLNLFLILAFAVLVLYLLIRRGWSYFSAGLYFSVGLLLLLLPWTVRNYSITGDLIVLEKFYHEDPMIWGKGQNAFRGWWSAWDRPRAELLGFQLIRGAEEETTYAIDAYVASLPAYALQGYSREDVRRGLLALQDCYRFKLEQGIGIRAYGPGETPPLCEEEVKQHFLELTEQFKANAPFRYYVITPLKLYKEFIFHSYSSGYAGLQPSADGYSLLQLLIKTGLYGLNVLLHASIFLFLLFAKGQVQQKILFGTFYVSTALFLCFGLWGVRYVEVRYMLQTYPLLYCTLAWLLWQLYVGMKSYMQRRRRSANQQLSAEAHS</sequence>
<keyword evidence="6 8" id="KW-1133">Transmembrane helix</keyword>
<feature type="domain" description="Glycosyltransferase RgtA/B/C/D-like" evidence="9">
    <location>
        <begin position="10"/>
        <end position="90"/>
    </location>
</feature>
<evidence type="ECO:0000256" key="8">
    <source>
        <dbReference type="SAM" id="Phobius"/>
    </source>
</evidence>
<feature type="transmembrane region" description="Helical" evidence="8">
    <location>
        <begin position="12"/>
        <end position="28"/>
    </location>
</feature>
<name>M7NAJ8_9BACT</name>
<keyword evidence="4" id="KW-0808">Transferase</keyword>
<feature type="transmembrane region" description="Helical" evidence="8">
    <location>
        <begin position="48"/>
        <end position="68"/>
    </location>
</feature>
<keyword evidence="7 8" id="KW-0472">Membrane</keyword>